<protein>
    <submittedName>
        <fullName evidence="1">Uncharacterized protein</fullName>
    </submittedName>
</protein>
<proteinExistence type="predicted"/>
<accession>A0A2T9Y565</accession>
<reference evidence="1 2" key="1">
    <citation type="journal article" date="2018" name="MBio">
        <title>Comparative Genomics Reveals the Core Gene Toolbox for the Fungus-Insect Symbiosis.</title>
        <authorList>
            <person name="Wang Y."/>
            <person name="Stata M."/>
            <person name="Wang W."/>
            <person name="Stajich J.E."/>
            <person name="White M.M."/>
            <person name="Moncalvo J.M."/>
        </authorList>
    </citation>
    <scope>NUCLEOTIDE SEQUENCE [LARGE SCALE GENOMIC DNA]</scope>
    <source>
        <strain evidence="1 2">SC-DP-2</strain>
    </source>
</reference>
<evidence type="ECO:0000313" key="2">
    <source>
        <dbReference type="Proteomes" id="UP000245609"/>
    </source>
</evidence>
<gene>
    <name evidence="1" type="ORF">BB560_006491</name>
</gene>
<dbReference type="AlphaFoldDB" id="A0A2T9Y565"/>
<sequence length="65" mass="7191">VFVYIETKDSYAIKSPDFSKFAASIFNGLVGSGSPKSEYIAIQIDFKVHTGDHSFFNISRQTSPV</sequence>
<name>A0A2T9Y565_9FUNG</name>
<organism evidence="1 2">
    <name type="scientific">Smittium megazygosporum</name>
    <dbReference type="NCBI Taxonomy" id="133381"/>
    <lineage>
        <taxon>Eukaryota</taxon>
        <taxon>Fungi</taxon>
        <taxon>Fungi incertae sedis</taxon>
        <taxon>Zoopagomycota</taxon>
        <taxon>Kickxellomycotina</taxon>
        <taxon>Harpellomycetes</taxon>
        <taxon>Harpellales</taxon>
        <taxon>Legeriomycetaceae</taxon>
        <taxon>Smittium</taxon>
    </lineage>
</organism>
<dbReference type="EMBL" id="MBFS01003297">
    <property type="protein sequence ID" value="PVU87414.1"/>
    <property type="molecule type" value="Genomic_DNA"/>
</dbReference>
<evidence type="ECO:0000313" key="1">
    <source>
        <dbReference type="EMBL" id="PVU87414.1"/>
    </source>
</evidence>
<keyword evidence="2" id="KW-1185">Reference proteome</keyword>
<comment type="caution">
    <text evidence="1">The sequence shown here is derived from an EMBL/GenBank/DDBJ whole genome shotgun (WGS) entry which is preliminary data.</text>
</comment>
<feature type="non-terminal residue" evidence="1">
    <location>
        <position position="1"/>
    </location>
</feature>
<dbReference type="Proteomes" id="UP000245609">
    <property type="component" value="Unassembled WGS sequence"/>
</dbReference>